<dbReference type="InterPro" id="IPR042262">
    <property type="entry name" value="CN_hydtase_beta_C"/>
</dbReference>
<evidence type="ECO:0000256" key="1">
    <source>
        <dbReference type="ARBA" id="ARBA00004042"/>
    </source>
</evidence>
<comment type="similarity">
    <text evidence="2 5">Belongs to the nitrile hydratase subunit beta family.</text>
</comment>
<feature type="domain" description="Nitrile hydratase beta subunit" evidence="7">
    <location>
        <begin position="120"/>
        <end position="216"/>
    </location>
</feature>
<evidence type="ECO:0000313" key="10">
    <source>
        <dbReference type="Proteomes" id="UP000529417"/>
    </source>
</evidence>
<comment type="catalytic activity">
    <reaction evidence="4 5">
        <text>an aliphatic primary amide = an aliphatic nitrile + H2O</text>
        <dbReference type="Rhea" id="RHEA:12673"/>
        <dbReference type="ChEBI" id="CHEBI:15377"/>
        <dbReference type="ChEBI" id="CHEBI:65285"/>
        <dbReference type="ChEBI" id="CHEBI:80291"/>
        <dbReference type="EC" id="4.2.1.84"/>
    </reaction>
</comment>
<evidence type="ECO:0000256" key="6">
    <source>
        <dbReference type="SAM" id="MobiDB-lite"/>
    </source>
</evidence>
<feature type="region of interest" description="Disordered" evidence="6">
    <location>
        <begin position="1"/>
        <end position="24"/>
    </location>
</feature>
<dbReference type="InterPro" id="IPR008990">
    <property type="entry name" value="Elect_transpt_acc-like_dom_sf"/>
</dbReference>
<dbReference type="InterPro" id="IPR049054">
    <property type="entry name" value="CN_hydtase_beta-like_N"/>
</dbReference>
<dbReference type="SUPFAM" id="SSF50090">
    <property type="entry name" value="Electron transport accessory proteins"/>
    <property type="match status" value="1"/>
</dbReference>
<dbReference type="AlphaFoldDB" id="A0A7Z0KXR7"/>
<dbReference type="NCBIfam" id="TIGR03888">
    <property type="entry name" value="nitrile_beta"/>
    <property type="match status" value="1"/>
</dbReference>
<dbReference type="Pfam" id="PF21006">
    <property type="entry name" value="NHase_beta_N"/>
    <property type="match status" value="1"/>
</dbReference>
<reference evidence="9 10" key="1">
    <citation type="journal article" date="2000" name="Arch. Microbiol.">
        <title>Rhodobaca bogoriensis gen. nov. and sp. nov., an alkaliphilic purple nonsulfur bacterium from African Rift Valley soda lakes.</title>
        <authorList>
            <person name="Milford A.D."/>
            <person name="Achenbach L.A."/>
            <person name="Jung D.O."/>
            <person name="Madigan M.T."/>
        </authorList>
    </citation>
    <scope>NUCLEOTIDE SEQUENCE [LARGE SCALE GENOMIC DNA]</scope>
    <source>
        <strain evidence="9 10">2376</strain>
    </source>
</reference>
<sequence>MNGPHDLGGQMGFGPVRPDSDAPPFHAEWEARALALTLCAGALGRWTLDESRHARESLPPAIYYNASYFEIWVRALEALLLRHGLVSDTELAAWQGAQAPPHPRRLAPQAVAPALARGGPTDRPLDSAPRFRPGDRVRARVMHPRGHTRLPRYVRGAIGVIEADHGGHVFPDTNAHGGGEAPQRLYTVVFDGAALWGADAEPELQVSVDAWESYLDPA</sequence>
<evidence type="ECO:0000313" key="9">
    <source>
        <dbReference type="EMBL" id="NYS25072.1"/>
    </source>
</evidence>
<dbReference type="GO" id="GO:0018822">
    <property type="term" value="F:nitrile hydratase activity"/>
    <property type="evidence" value="ECO:0007669"/>
    <property type="project" value="UniProtKB-EC"/>
</dbReference>
<evidence type="ECO:0000256" key="5">
    <source>
        <dbReference type="PIRNR" id="PIRNR001427"/>
    </source>
</evidence>
<dbReference type="InterPro" id="IPR003168">
    <property type="entry name" value="Nitrile_hydratase_bsu"/>
</dbReference>
<evidence type="ECO:0000256" key="4">
    <source>
        <dbReference type="ARBA" id="ARBA00044877"/>
    </source>
</evidence>
<dbReference type="InterPro" id="IPR024690">
    <property type="entry name" value="CN_hydtase_beta_dom_C"/>
</dbReference>
<evidence type="ECO:0000256" key="2">
    <source>
        <dbReference type="ARBA" id="ARBA00009098"/>
    </source>
</evidence>
<keyword evidence="3 5" id="KW-0456">Lyase</keyword>
<name>A0A7Z0KXR7_9RHOB</name>
<dbReference type="Gene3D" id="1.10.472.20">
    <property type="entry name" value="Nitrile hydratase, beta subunit"/>
    <property type="match status" value="1"/>
</dbReference>
<feature type="domain" description="Nitrile hydratase beta subunit-like N-terminal" evidence="8">
    <location>
        <begin position="1"/>
        <end position="98"/>
    </location>
</feature>
<keyword evidence="10" id="KW-1185">Reference proteome</keyword>
<accession>A0A7Z0KXR7</accession>
<dbReference type="EC" id="4.2.1.84" evidence="5"/>
<protein>
    <recommendedName>
        <fullName evidence="5">Nitrile hydratase subunit beta</fullName>
        <shortName evidence="5">NHase</shortName>
        <ecNumber evidence="5">4.2.1.84</ecNumber>
    </recommendedName>
</protein>
<gene>
    <name evidence="9" type="primary">nthB</name>
    <name evidence="9" type="ORF">HUK65_08700</name>
</gene>
<organism evidence="9 10">
    <name type="scientific">Rhabdonatronobacter sediminivivens</name>
    <dbReference type="NCBI Taxonomy" id="2743469"/>
    <lineage>
        <taxon>Bacteria</taxon>
        <taxon>Pseudomonadati</taxon>
        <taxon>Pseudomonadota</taxon>
        <taxon>Alphaproteobacteria</taxon>
        <taxon>Rhodobacterales</taxon>
        <taxon>Paracoccaceae</taxon>
        <taxon>Rhabdonatronobacter</taxon>
    </lineage>
</organism>
<dbReference type="GO" id="GO:0046914">
    <property type="term" value="F:transition metal ion binding"/>
    <property type="evidence" value="ECO:0007669"/>
    <property type="project" value="InterPro"/>
</dbReference>
<dbReference type="Proteomes" id="UP000529417">
    <property type="component" value="Unassembled WGS sequence"/>
</dbReference>
<dbReference type="EMBL" id="JACBXS010000014">
    <property type="protein sequence ID" value="NYS25072.1"/>
    <property type="molecule type" value="Genomic_DNA"/>
</dbReference>
<dbReference type="Pfam" id="PF02211">
    <property type="entry name" value="NHase_beta_C"/>
    <property type="match status" value="1"/>
</dbReference>
<evidence type="ECO:0000256" key="3">
    <source>
        <dbReference type="ARBA" id="ARBA00023239"/>
    </source>
</evidence>
<comment type="caution">
    <text evidence="9">The sequence shown here is derived from an EMBL/GenBank/DDBJ whole genome shotgun (WGS) entry which is preliminary data.</text>
</comment>
<dbReference type="PIRSF" id="PIRSF001427">
    <property type="entry name" value="NHase_beta"/>
    <property type="match status" value="1"/>
</dbReference>
<comment type="function">
    <text evidence="1 5">NHase catalyzes the hydration of various nitrile compounds to the corresponding amides.</text>
</comment>
<proteinExistence type="inferred from homology"/>
<evidence type="ECO:0000259" key="8">
    <source>
        <dbReference type="Pfam" id="PF21006"/>
    </source>
</evidence>
<evidence type="ECO:0000259" key="7">
    <source>
        <dbReference type="Pfam" id="PF02211"/>
    </source>
</evidence>
<dbReference type="RefSeq" id="WP_179905775.1">
    <property type="nucleotide sequence ID" value="NZ_JACBXS010000014.1"/>
</dbReference>
<dbReference type="Gene3D" id="2.30.30.50">
    <property type="match status" value="1"/>
</dbReference>